<protein>
    <submittedName>
        <fullName evidence="12">Unannotated protein</fullName>
    </submittedName>
</protein>
<dbReference type="Pfam" id="PF03471">
    <property type="entry name" value="CorC_HlyC"/>
    <property type="match status" value="1"/>
</dbReference>
<evidence type="ECO:0000313" key="12">
    <source>
        <dbReference type="EMBL" id="CAB4662972.1"/>
    </source>
</evidence>
<dbReference type="FunFam" id="3.10.580.10:FF:000002">
    <property type="entry name" value="Magnesium/cobalt efflux protein CorC"/>
    <property type="match status" value="1"/>
</dbReference>
<dbReference type="InterPro" id="IPR046342">
    <property type="entry name" value="CBS_dom_sf"/>
</dbReference>
<dbReference type="InterPro" id="IPR016169">
    <property type="entry name" value="FAD-bd_PCMH_sub2"/>
</dbReference>
<dbReference type="PROSITE" id="PS51371">
    <property type="entry name" value="CBS"/>
    <property type="match status" value="2"/>
</dbReference>
<dbReference type="EMBL" id="CAEZWW010000011">
    <property type="protein sequence ID" value="CAB4662972.1"/>
    <property type="molecule type" value="Genomic_DNA"/>
</dbReference>
<dbReference type="GO" id="GO:0050660">
    <property type="term" value="F:flavin adenine dinucleotide binding"/>
    <property type="evidence" value="ECO:0007669"/>
    <property type="project" value="InterPro"/>
</dbReference>
<dbReference type="GO" id="GO:0005886">
    <property type="term" value="C:plasma membrane"/>
    <property type="evidence" value="ECO:0007669"/>
    <property type="project" value="UniProtKB-SubCell"/>
</dbReference>
<dbReference type="PANTHER" id="PTHR22777">
    <property type="entry name" value="HEMOLYSIN-RELATED"/>
    <property type="match status" value="1"/>
</dbReference>
<evidence type="ECO:0000256" key="6">
    <source>
        <dbReference type="ARBA" id="ARBA00022989"/>
    </source>
</evidence>
<dbReference type="InterPro" id="IPR005170">
    <property type="entry name" value="Transptr-assoc_dom"/>
</dbReference>
<evidence type="ECO:0000259" key="11">
    <source>
        <dbReference type="PROSITE" id="PS51846"/>
    </source>
</evidence>
<feature type="domain" description="CBS" evidence="10">
    <location>
        <begin position="212"/>
        <end position="271"/>
    </location>
</feature>
<dbReference type="SMART" id="SM01091">
    <property type="entry name" value="CorC_HlyC"/>
    <property type="match status" value="1"/>
</dbReference>
<reference evidence="12" key="1">
    <citation type="submission" date="2020-05" db="EMBL/GenBank/DDBJ databases">
        <authorList>
            <person name="Chiriac C."/>
            <person name="Salcher M."/>
            <person name="Ghai R."/>
            <person name="Kavagutti S V."/>
        </authorList>
    </citation>
    <scope>NUCLEOTIDE SEQUENCE</scope>
</reference>
<evidence type="ECO:0000256" key="5">
    <source>
        <dbReference type="ARBA" id="ARBA00022737"/>
    </source>
</evidence>
<accession>A0A6J6LML8</accession>
<dbReference type="AlphaFoldDB" id="A0A6J6LML8"/>
<gene>
    <name evidence="12" type="ORF">UFOPK2310_00180</name>
</gene>
<feature type="domain" description="CNNM transmembrane" evidence="11">
    <location>
        <begin position="1"/>
        <end position="193"/>
    </location>
</feature>
<keyword evidence="4 9" id="KW-0812">Transmembrane</keyword>
<keyword evidence="5" id="KW-0677">Repeat</keyword>
<evidence type="ECO:0000256" key="8">
    <source>
        <dbReference type="ARBA" id="ARBA00023136"/>
    </source>
</evidence>
<dbReference type="Gene3D" id="3.30.465.10">
    <property type="match status" value="1"/>
</dbReference>
<evidence type="ECO:0000256" key="1">
    <source>
        <dbReference type="ARBA" id="ARBA00004651"/>
    </source>
</evidence>
<feature type="transmembrane region" description="Helical" evidence="9">
    <location>
        <begin position="130"/>
        <end position="153"/>
    </location>
</feature>
<dbReference type="InterPro" id="IPR044751">
    <property type="entry name" value="Ion_transp-like_CBS"/>
</dbReference>
<keyword evidence="6 9" id="KW-1133">Transmembrane helix</keyword>
<sequence length="442" mass="47909">MTAVDVWCIVLSIGLIGLAGLLISVETAINRVSRGRIDDIRRESGKRAEKLLVVLADRARYVNVLLFLSTSATVTATALITFAAYDVFTVHGTWPVGGALAFAVVIMVVIAYVALGVAPRTLGRQHAERIALSAAGPARFLAAVLGPLTTLLIHIGNALTPGKGFREGPFASQAELLELVDQAKADALIEDDERQMIHSVFELGDTFVKEVMVPRTEVVFIERGKSLRQAMSLGLRSGFSRIPVIGENADDVVGVVYLKDMMRRTFEHRDAEHDELVESLMRPPYFVPDSKPVDSLLRDMQSARVHMAIAVDEYGGTAGLVTIEDALEEIVGEIADEYDTAAPEVAELPDGAFRVSARLHVEDFADLVGVEIDGEEEGVDTVLGLMAKRLGRVPIPGAVVEEFGWRLTAEQGGGRRHRIGTVLLEPERMSAEPIAESSAHEQ</sequence>
<keyword evidence="3" id="KW-1003">Cell membrane</keyword>
<dbReference type="InterPro" id="IPR002550">
    <property type="entry name" value="CNNM"/>
</dbReference>
<dbReference type="InterPro" id="IPR000644">
    <property type="entry name" value="CBS_dom"/>
</dbReference>
<dbReference type="SUPFAM" id="SSF54631">
    <property type="entry name" value="CBS-domain pair"/>
    <property type="match status" value="1"/>
</dbReference>
<dbReference type="CDD" id="cd04590">
    <property type="entry name" value="CBS_pair_CorC_HlyC_assoc"/>
    <property type="match status" value="1"/>
</dbReference>
<evidence type="ECO:0000256" key="9">
    <source>
        <dbReference type="SAM" id="Phobius"/>
    </source>
</evidence>
<keyword evidence="7" id="KW-0129">CBS domain</keyword>
<feature type="domain" description="CBS" evidence="10">
    <location>
        <begin position="280"/>
        <end position="337"/>
    </location>
</feature>
<dbReference type="SMART" id="SM00116">
    <property type="entry name" value="CBS"/>
    <property type="match status" value="2"/>
</dbReference>
<evidence type="ECO:0000256" key="7">
    <source>
        <dbReference type="ARBA" id="ARBA00023122"/>
    </source>
</evidence>
<dbReference type="PROSITE" id="PS51846">
    <property type="entry name" value="CNNM"/>
    <property type="match status" value="1"/>
</dbReference>
<dbReference type="Pfam" id="PF00571">
    <property type="entry name" value="CBS"/>
    <property type="match status" value="2"/>
</dbReference>
<comment type="similarity">
    <text evidence="2">Belongs to the UPF0053 family.</text>
</comment>
<evidence type="ECO:0000259" key="10">
    <source>
        <dbReference type="PROSITE" id="PS51371"/>
    </source>
</evidence>
<evidence type="ECO:0000256" key="4">
    <source>
        <dbReference type="ARBA" id="ARBA00022692"/>
    </source>
</evidence>
<comment type="subcellular location">
    <subcellularLocation>
        <location evidence="1">Cell membrane</location>
        <topology evidence="1">Multi-pass membrane protein</topology>
    </subcellularLocation>
</comment>
<dbReference type="Pfam" id="PF01595">
    <property type="entry name" value="CNNM"/>
    <property type="match status" value="1"/>
</dbReference>
<dbReference type="Gene3D" id="3.10.580.10">
    <property type="entry name" value="CBS-domain"/>
    <property type="match status" value="1"/>
</dbReference>
<dbReference type="PANTHER" id="PTHR22777:SF32">
    <property type="entry name" value="UPF0053 INNER MEMBRANE PROTEIN YFJD"/>
    <property type="match status" value="1"/>
</dbReference>
<feature type="transmembrane region" description="Helical" evidence="9">
    <location>
        <begin position="6"/>
        <end position="25"/>
    </location>
</feature>
<name>A0A6J6LML8_9ZZZZ</name>
<feature type="transmembrane region" description="Helical" evidence="9">
    <location>
        <begin position="97"/>
        <end position="118"/>
    </location>
</feature>
<dbReference type="InterPro" id="IPR036318">
    <property type="entry name" value="FAD-bd_PCMH-like_sf"/>
</dbReference>
<organism evidence="12">
    <name type="scientific">freshwater metagenome</name>
    <dbReference type="NCBI Taxonomy" id="449393"/>
    <lineage>
        <taxon>unclassified sequences</taxon>
        <taxon>metagenomes</taxon>
        <taxon>ecological metagenomes</taxon>
    </lineage>
</organism>
<evidence type="ECO:0000256" key="2">
    <source>
        <dbReference type="ARBA" id="ARBA00006337"/>
    </source>
</evidence>
<proteinExistence type="inferred from homology"/>
<dbReference type="SUPFAM" id="SSF56176">
    <property type="entry name" value="FAD-binding/transporter-associated domain-like"/>
    <property type="match status" value="1"/>
</dbReference>
<evidence type="ECO:0000256" key="3">
    <source>
        <dbReference type="ARBA" id="ARBA00022475"/>
    </source>
</evidence>
<keyword evidence="8 9" id="KW-0472">Membrane</keyword>
<feature type="transmembrane region" description="Helical" evidence="9">
    <location>
        <begin position="64"/>
        <end position="85"/>
    </location>
</feature>